<gene>
    <name evidence="3" type="ORF">EP867_07780</name>
</gene>
<comment type="caution">
    <text evidence="3">The sequence shown here is derived from an EMBL/GenBank/DDBJ whole genome shotgun (WGS) entry which is preliminary data.</text>
</comment>
<dbReference type="InterPro" id="IPR012337">
    <property type="entry name" value="RNaseH-like_sf"/>
</dbReference>
<dbReference type="EMBL" id="SBLC01000008">
    <property type="protein sequence ID" value="RWY42268.1"/>
    <property type="molecule type" value="Genomic_DNA"/>
</dbReference>
<dbReference type="RefSeq" id="WP_128487865.1">
    <property type="nucleotide sequence ID" value="NZ_JBHRVN010000004.1"/>
</dbReference>
<dbReference type="NCBIfam" id="NF033516">
    <property type="entry name" value="transpos_IS3"/>
    <property type="match status" value="1"/>
</dbReference>
<dbReference type="Pfam" id="PF13333">
    <property type="entry name" value="rve_2"/>
    <property type="match status" value="1"/>
</dbReference>
<dbReference type="Pfam" id="PF13276">
    <property type="entry name" value="HTH_21"/>
    <property type="match status" value="1"/>
</dbReference>
<dbReference type="SUPFAM" id="SSF53098">
    <property type="entry name" value="Ribonuclease H-like"/>
    <property type="match status" value="1"/>
</dbReference>
<keyword evidence="1" id="KW-0175">Coiled coil</keyword>
<dbReference type="InterPro" id="IPR048020">
    <property type="entry name" value="Transpos_IS3"/>
</dbReference>
<dbReference type="OrthoDB" id="9803878at2"/>
<dbReference type="InterPro" id="IPR002514">
    <property type="entry name" value="Transposase_8"/>
</dbReference>
<dbReference type="InterPro" id="IPR025948">
    <property type="entry name" value="HTH-like_dom"/>
</dbReference>
<dbReference type="PROSITE" id="PS50994">
    <property type="entry name" value="INTEGRASE"/>
    <property type="match status" value="1"/>
</dbReference>
<feature type="coiled-coil region" evidence="1">
    <location>
        <begin position="179"/>
        <end position="206"/>
    </location>
</feature>
<accession>A0A3S3YER6</accession>
<dbReference type="InterPro" id="IPR050900">
    <property type="entry name" value="Transposase_IS3/IS150/IS904"/>
</dbReference>
<dbReference type="SUPFAM" id="SSF46689">
    <property type="entry name" value="Homeodomain-like"/>
    <property type="match status" value="1"/>
</dbReference>
<name>A0A3S3YER6_9RHOB</name>
<dbReference type="GO" id="GO:0003677">
    <property type="term" value="F:DNA binding"/>
    <property type="evidence" value="ECO:0007669"/>
    <property type="project" value="InterPro"/>
</dbReference>
<dbReference type="GO" id="GO:0006313">
    <property type="term" value="P:DNA transposition"/>
    <property type="evidence" value="ECO:0007669"/>
    <property type="project" value="InterPro"/>
</dbReference>
<dbReference type="Pfam" id="PF01527">
    <property type="entry name" value="HTH_Tnp_1"/>
    <property type="match status" value="1"/>
</dbReference>
<sequence>MYSYEERMRAVALYIKLGKRPRAAIRELGYPSRNALKGWYLEYERQKDLPARSARRLPKFSEAQKQAALAHYASHGRCVSWTMRALGYPGRAMLTAWVREAFPEVRSVSSRARGPGEHSEEVKKAAVVRLYCRSESAAALAKKVGVSREILYAWKNQLLGAEAPAMMKRKIKLPLDPEIADLERQREALQRSIHELRIEHDLLKTASDLIKKDPGGDLQDLSNREKTQMIVALRSKHKRPELLTRLKLARSSYFYHRTRISLEDKYLPVRQAMKDAFESNHSCYGYRRLKASMERRSVTISEKVVRRLMKQEALVVPRPRRRRYSSYLGEISPAPENLLNRDFQADAPNEKWLTDITEFRIRAGKVYLSPIIDCFDGMVISWAIGTKPDADLANTMLDAALETIEGRGARPIIHSDRGGHYRWQGWLDRVNTARLTRPMSRKASSQDNAACEGFFGRLKTEFFYPRDWRAFSVEQFIDAVDGYIRWYHETRIKMSLGGRSPIEYRESLGLAT</sequence>
<dbReference type="PANTHER" id="PTHR46889:SF4">
    <property type="entry name" value="TRANSPOSASE INSO FOR INSERTION SEQUENCE ELEMENT IS911B-RELATED"/>
    <property type="match status" value="1"/>
</dbReference>
<organism evidence="3 4">
    <name type="scientific">Falsigemmobacter intermedius</name>
    <dbReference type="NCBI Taxonomy" id="1553448"/>
    <lineage>
        <taxon>Bacteria</taxon>
        <taxon>Pseudomonadati</taxon>
        <taxon>Pseudomonadota</taxon>
        <taxon>Alphaproteobacteria</taxon>
        <taxon>Rhodobacterales</taxon>
        <taxon>Paracoccaceae</taxon>
        <taxon>Falsigemmobacter</taxon>
    </lineage>
</organism>
<dbReference type="InterPro" id="IPR009057">
    <property type="entry name" value="Homeodomain-like_sf"/>
</dbReference>
<dbReference type="Pfam" id="PF00665">
    <property type="entry name" value="rve"/>
    <property type="match status" value="1"/>
</dbReference>
<evidence type="ECO:0000313" key="3">
    <source>
        <dbReference type="EMBL" id="RWY42268.1"/>
    </source>
</evidence>
<reference evidence="3 4" key="1">
    <citation type="journal article" date="2015" name="Int. J. Syst. Evol. Microbiol.">
        <title>Gemmobacter intermedius sp. nov., isolated from a white stork (Ciconia ciconia).</title>
        <authorList>
            <person name="Kampfer P."/>
            <person name="Jerzak L."/>
            <person name="Wilharm G."/>
            <person name="Golke J."/>
            <person name="Busse H.J."/>
            <person name="Glaeser S.P."/>
        </authorList>
    </citation>
    <scope>NUCLEOTIDE SEQUENCE [LARGE SCALE GENOMIC DNA]</scope>
    <source>
        <strain evidence="3 4">119/4</strain>
    </source>
</reference>
<dbReference type="InterPro" id="IPR001584">
    <property type="entry name" value="Integrase_cat-core"/>
</dbReference>
<proteinExistence type="predicted"/>
<protein>
    <submittedName>
        <fullName evidence="3">IS3 family transposase</fullName>
    </submittedName>
</protein>
<evidence type="ECO:0000313" key="4">
    <source>
        <dbReference type="Proteomes" id="UP000287168"/>
    </source>
</evidence>
<dbReference type="GO" id="GO:0015074">
    <property type="term" value="P:DNA integration"/>
    <property type="evidence" value="ECO:0007669"/>
    <property type="project" value="InterPro"/>
</dbReference>
<dbReference type="Proteomes" id="UP000287168">
    <property type="component" value="Unassembled WGS sequence"/>
</dbReference>
<dbReference type="PANTHER" id="PTHR46889">
    <property type="entry name" value="TRANSPOSASE INSF FOR INSERTION SEQUENCE IS3B-RELATED"/>
    <property type="match status" value="1"/>
</dbReference>
<keyword evidence="4" id="KW-1185">Reference proteome</keyword>
<feature type="domain" description="Integrase catalytic" evidence="2">
    <location>
        <begin position="344"/>
        <end position="509"/>
    </location>
</feature>
<dbReference type="Gene3D" id="3.30.420.10">
    <property type="entry name" value="Ribonuclease H-like superfamily/Ribonuclease H"/>
    <property type="match status" value="1"/>
</dbReference>
<dbReference type="InterPro" id="IPR036397">
    <property type="entry name" value="RNaseH_sf"/>
</dbReference>
<evidence type="ECO:0000256" key="1">
    <source>
        <dbReference type="SAM" id="Coils"/>
    </source>
</evidence>
<dbReference type="AlphaFoldDB" id="A0A3S3YER6"/>
<dbReference type="GO" id="GO:0004803">
    <property type="term" value="F:transposase activity"/>
    <property type="evidence" value="ECO:0007669"/>
    <property type="project" value="InterPro"/>
</dbReference>
<evidence type="ECO:0000259" key="2">
    <source>
        <dbReference type="PROSITE" id="PS50994"/>
    </source>
</evidence>